<feature type="compositionally biased region" description="Pro residues" evidence="1">
    <location>
        <begin position="184"/>
        <end position="199"/>
    </location>
</feature>
<name>A0A1Z2XN56_9FIRM</name>
<reference evidence="3" key="1">
    <citation type="journal article" date="2017" name="Genome Announc.">
        <title>High-Quality Whole-Genome Sequences of the Oligo-Mouse-Microbiota Bacterial Community.</title>
        <authorList>
            <person name="Garzetti D."/>
            <person name="Brugiroux S."/>
            <person name="Bunk B."/>
            <person name="Pukall R."/>
            <person name="McCoy K.D."/>
            <person name="Macpherson A.J."/>
            <person name="Stecher B."/>
        </authorList>
    </citation>
    <scope>NUCLEOTIDE SEQUENCE</scope>
    <source>
        <strain evidence="3">KB18</strain>
    </source>
</reference>
<evidence type="ECO:0000313" key="5">
    <source>
        <dbReference type="Proteomes" id="UP000196710"/>
    </source>
</evidence>
<evidence type="ECO:0000313" key="3">
    <source>
        <dbReference type="EMBL" id="ASB39872.1"/>
    </source>
</evidence>
<accession>A0A1Z2XN56</accession>
<dbReference type="EMBL" id="CP021422">
    <property type="protein sequence ID" value="ASB39872.1"/>
    <property type="molecule type" value="Genomic_DNA"/>
</dbReference>
<dbReference type="EMBL" id="CP065321">
    <property type="protein sequence ID" value="QQR29161.1"/>
    <property type="molecule type" value="Genomic_DNA"/>
</dbReference>
<reference evidence="5" key="2">
    <citation type="submission" date="2017-05" db="EMBL/GenBank/DDBJ databases">
        <title>Improved OligoMM genomes.</title>
        <authorList>
            <person name="Garzetti D."/>
        </authorList>
    </citation>
    <scope>NUCLEOTIDE SEQUENCE [LARGE SCALE GENOMIC DNA]</scope>
    <source>
        <strain evidence="5">KB18</strain>
    </source>
</reference>
<sequence>MRYIFAFIMAVLLVFAPRVLALAEEGEDLQPDSAAEPSPEPTTKEQTLLYIDNRSLYEHMDRTYSQGYRPTVKGGAATVVLPLLCRGELRDNSLRARAVFDPGGPFAAKNYEQTVELKEHKVNGGKQKTAGYCAIFTLELEKDRLNGSYPVTINVSGTDIHGAEIQQDFTLFVSITDGKDPNATPAPEPAPTPEPEPPVVLGPKVLIESCTAISLEEDGEPGTVNAGDRVRVTVTLVNTSGSQGLENMAVTAASPGEGFALLSPSESVYVGDLAAGGRTQVVYDYQVSPETAAGQYAIPISYDFAYNKGETGSGSGSARVNISQPLEMEFSLGRMPGEAVVSDVIEVNIQAINLSHAKAYNVRAAIEGDGLLPSGTAFIGDLEGGAMGEKPLEITITGLTESETPYGPTGGTVTYLYEDRDGAEFTQTGSFTLDVKSPFSENTPADEKEDPGQFWIVLGAVGAAVLGLLGALIWKGARRRKA</sequence>
<evidence type="ECO:0000313" key="4">
    <source>
        <dbReference type="EMBL" id="QQR29161.1"/>
    </source>
</evidence>
<feature type="transmembrane region" description="Helical" evidence="2">
    <location>
        <begin position="454"/>
        <end position="474"/>
    </location>
</feature>
<dbReference type="RefSeq" id="WP_066535451.1">
    <property type="nucleotide sequence ID" value="NZ_CP021422.1"/>
</dbReference>
<keyword evidence="5" id="KW-1185">Reference proteome</keyword>
<proteinExistence type="predicted"/>
<gene>
    <name evidence="3" type="ORF">ADH66_03945</name>
    <name evidence="4" type="ORF">I5Q82_14010</name>
</gene>
<dbReference type="PANTHER" id="PTHR35902">
    <property type="entry name" value="S-LAYER DOMAIN-LIKE PROTEIN-RELATED"/>
    <property type="match status" value="1"/>
</dbReference>
<organism evidence="4 6">
    <name type="scientific">Acutalibacter muris</name>
    <dbReference type="NCBI Taxonomy" id="1796620"/>
    <lineage>
        <taxon>Bacteria</taxon>
        <taxon>Bacillati</taxon>
        <taxon>Bacillota</taxon>
        <taxon>Clostridia</taxon>
        <taxon>Eubacteriales</taxon>
        <taxon>Acutalibacteraceae</taxon>
        <taxon>Acutalibacter</taxon>
    </lineage>
</organism>
<dbReference type="PANTHER" id="PTHR35902:SF6">
    <property type="entry name" value="CONSERVED WITHIN P. AEROPHILUM"/>
    <property type="match status" value="1"/>
</dbReference>
<keyword evidence="2" id="KW-1133">Transmembrane helix</keyword>
<evidence type="ECO:0000313" key="6">
    <source>
        <dbReference type="Proteomes" id="UP000596035"/>
    </source>
</evidence>
<evidence type="ECO:0000256" key="2">
    <source>
        <dbReference type="SAM" id="Phobius"/>
    </source>
</evidence>
<evidence type="ECO:0000256" key="1">
    <source>
        <dbReference type="SAM" id="MobiDB-lite"/>
    </source>
</evidence>
<dbReference type="Proteomes" id="UP000196710">
    <property type="component" value="Chromosome"/>
</dbReference>
<keyword evidence="2" id="KW-0812">Transmembrane</keyword>
<reference evidence="4 6" key="3">
    <citation type="submission" date="2020-11" db="EMBL/GenBank/DDBJ databases">
        <title>Closed and high quality bacterial genomes of the OMM12 community.</title>
        <authorList>
            <person name="Marbouty M."/>
            <person name="Lamy-Besnier Q."/>
            <person name="Debarbieux L."/>
            <person name="Koszul R."/>
        </authorList>
    </citation>
    <scope>NUCLEOTIDE SEQUENCE [LARGE SCALE GENOMIC DNA]</scope>
    <source>
        <strain evidence="4 6">KB18</strain>
    </source>
</reference>
<feature type="region of interest" description="Disordered" evidence="1">
    <location>
        <begin position="177"/>
        <end position="199"/>
    </location>
</feature>
<dbReference type="AlphaFoldDB" id="A0A1Z2XN56"/>
<dbReference type="KEGG" id="amur:ADH66_03945"/>
<keyword evidence="2" id="KW-0472">Membrane</keyword>
<dbReference type="Proteomes" id="UP000596035">
    <property type="component" value="Chromosome"/>
</dbReference>
<protein>
    <submittedName>
        <fullName evidence="4">DUF11 domain-containing protein</fullName>
    </submittedName>
</protein>